<feature type="transmembrane region" description="Helical" evidence="1">
    <location>
        <begin position="237"/>
        <end position="261"/>
    </location>
</feature>
<keyword evidence="1" id="KW-0472">Membrane</keyword>
<evidence type="ECO:0000313" key="3">
    <source>
        <dbReference type="Proteomes" id="UP001285263"/>
    </source>
</evidence>
<sequence length="393" mass="42716">MTEPTMDGVPVSLAPSRALRVEFTGSGSEYFRIWIVNLLLILVTIGLYLPFAKARRLRYFCGNTVVDGHALAFHGDPWRMFRGFLLLAVLAGAYALAGHVSRMAGLVAFCLLAAMWPALWRSSLRFRLGNTSWRGLRFAFRGDLPGAYRALLPIYLPALLLMLPQWLLDPQHPEEALVGAGQFAAIAGLGLLSMLVFYPLGFALIKRYQHGGYACADQCTRLDVPNGRFYALCFKGIGLYVLLMVLMGVLAAIMAAVVGLGRPSGGLTQATTIWLAIIFAIVYLLGLAAIGPWFTARTQNLIWSGTASQALRFESHLSVRALAGLTVVNWLLTAVTLGLYRPFAAVKTARLRLESMSLALDGEVETWVAQRGANEQDASGDAAGDFFGIDLGL</sequence>
<dbReference type="InterPro" id="IPR010295">
    <property type="entry name" value="DUF898"/>
</dbReference>
<feature type="transmembrane region" description="Helical" evidence="1">
    <location>
        <begin position="103"/>
        <end position="120"/>
    </location>
</feature>
<organism evidence="2 3">
    <name type="scientific">Roseateles agri</name>
    <dbReference type="NCBI Taxonomy" id="3098619"/>
    <lineage>
        <taxon>Bacteria</taxon>
        <taxon>Pseudomonadati</taxon>
        <taxon>Pseudomonadota</taxon>
        <taxon>Betaproteobacteria</taxon>
        <taxon>Burkholderiales</taxon>
        <taxon>Sphaerotilaceae</taxon>
        <taxon>Roseateles</taxon>
    </lineage>
</organism>
<dbReference type="EMBL" id="JAXCLA010000003">
    <property type="protein sequence ID" value="MDY0744479.1"/>
    <property type="molecule type" value="Genomic_DNA"/>
</dbReference>
<feature type="transmembrane region" description="Helical" evidence="1">
    <location>
        <begin position="317"/>
        <end position="340"/>
    </location>
</feature>
<gene>
    <name evidence="2" type="ORF">SNE35_08175</name>
</gene>
<protein>
    <submittedName>
        <fullName evidence="2">YjgN family protein</fullName>
    </submittedName>
</protein>
<comment type="caution">
    <text evidence="2">The sequence shown here is derived from an EMBL/GenBank/DDBJ whole genome shotgun (WGS) entry which is preliminary data.</text>
</comment>
<keyword evidence="1" id="KW-0812">Transmembrane</keyword>
<dbReference type="Proteomes" id="UP001285263">
    <property type="component" value="Unassembled WGS sequence"/>
</dbReference>
<proteinExistence type="predicted"/>
<accession>A0ABU5DGU3</accession>
<feature type="transmembrane region" description="Helical" evidence="1">
    <location>
        <begin position="147"/>
        <end position="168"/>
    </location>
</feature>
<reference evidence="2 3" key="1">
    <citation type="submission" date="2023-11" db="EMBL/GenBank/DDBJ databases">
        <title>Paucibacter sp. nov., isolated from fresh soil in Korea.</title>
        <authorList>
            <person name="Le N.T.T."/>
        </authorList>
    </citation>
    <scope>NUCLEOTIDE SEQUENCE [LARGE SCALE GENOMIC DNA]</scope>
    <source>
        <strain evidence="2 3">R3-3</strain>
    </source>
</reference>
<feature type="transmembrane region" description="Helical" evidence="1">
    <location>
        <begin position="80"/>
        <end position="97"/>
    </location>
</feature>
<feature type="transmembrane region" description="Helical" evidence="1">
    <location>
        <begin position="273"/>
        <end position="296"/>
    </location>
</feature>
<dbReference type="RefSeq" id="WP_320422400.1">
    <property type="nucleotide sequence ID" value="NZ_JAXCLA010000003.1"/>
</dbReference>
<feature type="transmembrane region" description="Helical" evidence="1">
    <location>
        <begin position="180"/>
        <end position="200"/>
    </location>
</feature>
<feature type="transmembrane region" description="Helical" evidence="1">
    <location>
        <begin position="30"/>
        <end position="49"/>
    </location>
</feature>
<evidence type="ECO:0000256" key="1">
    <source>
        <dbReference type="SAM" id="Phobius"/>
    </source>
</evidence>
<keyword evidence="1" id="KW-1133">Transmembrane helix</keyword>
<evidence type="ECO:0000313" key="2">
    <source>
        <dbReference type="EMBL" id="MDY0744479.1"/>
    </source>
</evidence>
<name>A0ABU5DGU3_9BURK</name>
<keyword evidence="3" id="KW-1185">Reference proteome</keyword>
<dbReference type="Pfam" id="PF05987">
    <property type="entry name" value="DUF898"/>
    <property type="match status" value="1"/>
</dbReference>